<evidence type="ECO:0000313" key="1">
    <source>
        <dbReference type="EMBL" id="PXF60256.1"/>
    </source>
</evidence>
<dbReference type="Proteomes" id="UP000248329">
    <property type="component" value="Unassembled WGS sequence"/>
</dbReference>
<gene>
    <name evidence="1" type="ORF">C4B59_09880</name>
</gene>
<comment type="caution">
    <text evidence="1">The sequence shown here is derived from an EMBL/GenBank/DDBJ whole genome shotgun (WGS) entry which is preliminary data.</text>
</comment>
<name>A0AC61L2H3_9EURY</name>
<accession>A0AC61L2H3</accession>
<sequence>MDAEGEFSMYRYTEMLLELGGFSGKLGRYYALLDVILVFMASYALVIFTGVHQICAEIVDVDIITFSEVGMEIAAPAVCAVLLAIAAMAPISILLVMFTRRRRDGVCASVGAAYPRLDEPLKTAYDNRGIENVVVDDLTEMVTAEMDEVAYSSFLNRKRITSRVVLIILLAFFIVSLAVANFSVAESARGVQLPLIGGGGSEGGGGGGDLTKGAGTGSKDIYGAPSVASIEGTNLDLTMYTGIGSEFSIRETSETEAHEFTESPAFPVEAAGSETSQEQIDDADLVGRYFEELAAAG</sequence>
<proteinExistence type="predicted"/>
<organism evidence="1 2">
    <name type="scientific">Candidatus Methanogaster sp</name>
    <dbReference type="NCBI Taxonomy" id="3386292"/>
    <lineage>
        <taxon>Archaea</taxon>
        <taxon>Methanobacteriati</taxon>
        <taxon>Methanobacteriota</taxon>
        <taxon>Stenosarchaea group</taxon>
        <taxon>Methanomicrobia</taxon>
        <taxon>Methanosarcinales</taxon>
        <taxon>ANME-2 cluster</taxon>
        <taxon>Candidatus Methanogasteraceae</taxon>
        <taxon>Candidatus Methanogaster</taxon>
    </lineage>
</organism>
<dbReference type="EMBL" id="PQXF01000018">
    <property type="protein sequence ID" value="PXF60256.1"/>
    <property type="molecule type" value="Genomic_DNA"/>
</dbReference>
<protein>
    <submittedName>
        <fullName evidence="1">Uncharacterized protein</fullName>
    </submittedName>
</protein>
<reference evidence="1" key="1">
    <citation type="submission" date="2018-01" db="EMBL/GenBank/DDBJ databases">
        <authorList>
            <person name="Krukenberg V."/>
        </authorList>
    </citation>
    <scope>NUCLEOTIDE SEQUENCE</scope>
    <source>
        <strain evidence="1">E20ANME2</strain>
    </source>
</reference>
<evidence type="ECO:0000313" key="2">
    <source>
        <dbReference type="Proteomes" id="UP000248329"/>
    </source>
</evidence>